<name>A0ABV8G823_9ACTN</name>
<dbReference type="Proteomes" id="UP001595851">
    <property type="component" value="Unassembled WGS sequence"/>
</dbReference>
<keyword evidence="3" id="KW-1185">Reference proteome</keyword>
<sequence>MIAIRCPASRAATAAAVIPPAQSAAKSFAIDRTTMASVARIIIWLYSISVAASLSCVPMARQSCSSRSSDSRSSFAWAENASDESPLLCDIT</sequence>
<dbReference type="EMBL" id="JBHSBI010000006">
    <property type="protein sequence ID" value="MFC4008487.1"/>
    <property type="molecule type" value="Genomic_DNA"/>
</dbReference>
<protein>
    <recommendedName>
        <fullName evidence="4">Secreted protein</fullName>
    </recommendedName>
</protein>
<evidence type="ECO:0008006" key="4">
    <source>
        <dbReference type="Google" id="ProtNLM"/>
    </source>
</evidence>
<evidence type="ECO:0000313" key="2">
    <source>
        <dbReference type="EMBL" id="MFC4008487.1"/>
    </source>
</evidence>
<feature type="compositionally biased region" description="Low complexity" evidence="1">
    <location>
        <begin position="64"/>
        <end position="74"/>
    </location>
</feature>
<feature type="region of interest" description="Disordered" evidence="1">
    <location>
        <begin position="64"/>
        <end position="92"/>
    </location>
</feature>
<reference evidence="3" key="1">
    <citation type="journal article" date="2019" name="Int. J. Syst. Evol. Microbiol.">
        <title>The Global Catalogue of Microorganisms (GCM) 10K type strain sequencing project: providing services to taxonomists for standard genome sequencing and annotation.</title>
        <authorList>
            <consortium name="The Broad Institute Genomics Platform"/>
            <consortium name="The Broad Institute Genome Sequencing Center for Infectious Disease"/>
            <person name="Wu L."/>
            <person name="Ma J."/>
        </authorList>
    </citation>
    <scope>NUCLEOTIDE SEQUENCE [LARGE SCALE GENOMIC DNA]</scope>
    <source>
        <strain evidence="3">TBRC 1276</strain>
    </source>
</reference>
<gene>
    <name evidence="2" type="ORF">ACFOY2_14750</name>
</gene>
<organism evidence="2 3">
    <name type="scientific">Nonomuraea purpurea</name>
    <dbReference type="NCBI Taxonomy" id="1849276"/>
    <lineage>
        <taxon>Bacteria</taxon>
        <taxon>Bacillati</taxon>
        <taxon>Actinomycetota</taxon>
        <taxon>Actinomycetes</taxon>
        <taxon>Streptosporangiales</taxon>
        <taxon>Streptosporangiaceae</taxon>
        <taxon>Nonomuraea</taxon>
    </lineage>
</organism>
<comment type="caution">
    <text evidence="2">The sequence shown here is derived from an EMBL/GenBank/DDBJ whole genome shotgun (WGS) entry which is preliminary data.</text>
</comment>
<accession>A0ABV8G823</accession>
<proteinExistence type="predicted"/>
<evidence type="ECO:0000256" key="1">
    <source>
        <dbReference type="SAM" id="MobiDB-lite"/>
    </source>
</evidence>
<evidence type="ECO:0000313" key="3">
    <source>
        <dbReference type="Proteomes" id="UP001595851"/>
    </source>
</evidence>
<dbReference type="RefSeq" id="WP_379528548.1">
    <property type="nucleotide sequence ID" value="NZ_JBHSBI010000006.1"/>
</dbReference>